<organism evidence="1">
    <name type="scientific">marine sediment metagenome</name>
    <dbReference type="NCBI Taxonomy" id="412755"/>
    <lineage>
        <taxon>unclassified sequences</taxon>
        <taxon>metagenomes</taxon>
        <taxon>ecological metagenomes</taxon>
    </lineage>
</organism>
<evidence type="ECO:0000313" key="1">
    <source>
        <dbReference type="EMBL" id="KKN80802.1"/>
    </source>
</evidence>
<dbReference type="CDD" id="cd01029">
    <property type="entry name" value="TOPRIM_primases"/>
    <property type="match status" value="1"/>
</dbReference>
<sequence length="673" mass="73729">MAFSPPPANAGQRLAEALSWKPKRREGHNLAGTCPHACGTSDACKLHIDKALWYCFSCGKGGGSYTFAKLLSWGDESCRDALAAAGFETSSDSQQRTNLLDTVDPIDFLAHAKGTTGEAFRAYGAVLQKDGHGIKFPVYGPDGERCSGFTLNSPQDKGKNLRGMPAGLFWPGQRAKPGETWYMVEGVKDAAALWSLGYLNTVGLNTNHLAAKFCHLFQGVDIIVVPDRDEPSEKGAKTTAKMLAGHSRSLRIAQLPGPLAPSHGDDVRDILRLAGGREMVDRAIRLARPVDSHGEFLEQPEFELISGPQLHAADVKLDPIIDRVLYAQQPCVIGGPSKSLKTSLLVEMAISISCRRKFLDHFWIPEKRKVALLSGESGLAALQNCYRRICHSKGLDPAVDAAGFFLSESLPRLDRKDHLDAIGRLIAAHGLDVLILDPLYLAAGEANSASLNEMGAMLRSANSMCLKTGCTLILAHHTIKRPGLLSNRGSQEPLEREDLHGSGIGEWCRQWILLNRRLPYHPGLHEMNFVIGGSAGHSSHWSLSVDEGEFSPEKFGGLEKWSTKLSPLEEAKEFDRIAKSQERAADRKEKTAITTAEDTATIQDYLSQTPNLPGCGKREIRLALHWGDHRMSRAIDLGLAQMLWCETAIIKPNRKTPYPVYKLISSNTQQPLF</sequence>
<dbReference type="SUPFAM" id="SSF52540">
    <property type="entry name" value="P-loop containing nucleoside triphosphate hydrolases"/>
    <property type="match status" value="1"/>
</dbReference>
<dbReference type="InterPro" id="IPR036977">
    <property type="entry name" value="DNA_primase_Znf_CHC2"/>
</dbReference>
<dbReference type="SUPFAM" id="SSF56731">
    <property type="entry name" value="DNA primase core"/>
    <property type="match status" value="1"/>
</dbReference>
<dbReference type="Pfam" id="PF13481">
    <property type="entry name" value="AAA_25"/>
    <property type="match status" value="1"/>
</dbReference>
<name>A0A0F9U0K2_9ZZZZ</name>
<protein>
    <recommendedName>
        <fullName evidence="2">Zinc finger CHC2-type domain-containing protein</fullName>
    </recommendedName>
</protein>
<dbReference type="InterPro" id="IPR034154">
    <property type="entry name" value="TOPRIM_DnaG/twinkle"/>
</dbReference>
<dbReference type="AlphaFoldDB" id="A0A0F9U0K2"/>
<dbReference type="InterPro" id="IPR027417">
    <property type="entry name" value="P-loop_NTPase"/>
</dbReference>
<dbReference type="EMBL" id="LAZR01000225">
    <property type="protein sequence ID" value="KKN80802.1"/>
    <property type="molecule type" value="Genomic_DNA"/>
</dbReference>
<dbReference type="Gene3D" id="3.40.1360.10">
    <property type="match status" value="1"/>
</dbReference>
<evidence type="ECO:0008006" key="2">
    <source>
        <dbReference type="Google" id="ProtNLM"/>
    </source>
</evidence>
<proteinExistence type="predicted"/>
<dbReference type="GO" id="GO:0008270">
    <property type="term" value="F:zinc ion binding"/>
    <property type="evidence" value="ECO:0007669"/>
    <property type="project" value="InterPro"/>
</dbReference>
<accession>A0A0F9U0K2</accession>
<dbReference type="SUPFAM" id="SSF57783">
    <property type="entry name" value="Zinc beta-ribbon"/>
    <property type="match status" value="1"/>
</dbReference>
<dbReference type="GO" id="GO:0003677">
    <property type="term" value="F:DNA binding"/>
    <property type="evidence" value="ECO:0007669"/>
    <property type="project" value="InterPro"/>
</dbReference>
<gene>
    <name evidence="1" type="ORF">LCGC14_0326080</name>
</gene>
<comment type="caution">
    <text evidence="1">The sequence shown here is derived from an EMBL/GenBank/DDBJ whole genome shotgun (WGS) entry which is preliminary data.</text>
</comment>
<reference evidence="1" key="1">
    <citation type="journal article" date="2015" name="Nature">
        <title>Complex archaea that bridge the gap between prokaryotes and eukaryotes.</title>
        <authorList>
            <person name="Spang A."/>
            <person name="Saw J.H."/>
            <person name="Jorgensen S.L."/>
            <person name="Zaremba-Niedzwiedzka K."/>
            <person name="Martijn J."/>
            <person name="Lind A.E."/>
            <person name="van Eijk R."/>
            <person name="Schleper C."/>
            <person name="Guy L."/>
            <person name="Ettema T.J."/>
        </authorList>
    </citation>
    <scope>NUCLEOTIDE SEQUENCE</scope>
</reference>
<dbReference type="GO" id="GO:0006260">
    <property type="term" value="P:DNA replication"/>
    <property type="evidence" value="ECO:0007669"/>
    <property type="project" value="InterPro"/>
</dbReference>
<dbReference type="Gene3D" id="3.40.50.300">
    <property type="entry name" value="P-loop containing nucleotide triphosphate hydrolases"/>
    <property type="match status" value="1"/>
</dbReference>
<dbReference type="Gene3D" id="3.90.580.10">
    <property type="entry name" value="Zinc finger, CHC2-type domain"/>
    <property type="match status" value="1"/>
</dbReference>